<dbReference type="GO" id="GO:0022857">
    <property type="term" value="F:transmembrane transporter activity"/>
    <property type="evidence" value="ECO:0007669"/>
    <property type="project" value="InterPro"/>
</dbReference>
<evidence type="ECO:0000313" key="9">
    <source>
        <dbReference type="EMBL" id="VEG75753.1"/>
    </source>
</evidence>
<proteinExistence type="inferred from homology"/>
<feature type="transmembrane region" description="Helical" evidence="8">
    <location>
        <begin position="26"/>
        <end position="45"/>
    </location>
</feature>
<evidence type="ECO:0000256" key="7">
    <source>
        <dbReference type="ARBA" id="ARBA00023136"/>
    </source>
</evidence>
<dbReference type="AlphaFoldDB" id="A0A3S4SGY0"/>
<comment type="subcellular location">
    <subcellularLocation>
        <location evidence="1">Cell membrane</location>
        <topology evidence="1">Multi-pass membrane protein</topology>
    </subcellularLocation>
</comment>
<dbReference type="Proteomes" id="UP000276899">
    <property type="component" value="Chromosome"/>
</dbReference>
<dbReference type="PANTHER" id="PTHR30472">
    <property type="entry name" value="FERRIC ENTEROBACTIN TRANSPORT SYSTEM PERMEASE PROTEIN"/>
    <property type="match status" value="1"/>
</dbReference>
<feature type="transmembrane region" description="Helical" evidence="8">
    <location>
        <begin position="57"/>
        <end position="78"/>
    </location>
</feature>
<dbReference type="SUPFAM" id="SSF81345">
    <property type="entry name" value="ABC transporter involved in vitamin B12 uptake, BtuC"/>
    <property type="match status" value="1"/>
</dbReference>
<dbReference type="CDD" id="cd06550">
    <property type="entry name" value="TM_ABC_iron-siderophores_like"/>
    <property type="match status" value="1"/>
</dbReference>
<dbReference type="GO" id="GO:0005886">
    <property type="term" value="C:plasma membrane"/>
    <property type="evidence" value="ECO:0007669"/>
    <property type="project" value="UniProtKB-SubCell"/>
</dbReference>
<keyword evidence="7 8" id="KW-0472">Membrane</keyword>
<accession>A0A3S4SGY0</accession>
<dbReference type="STRING" id="1278298.GCA_000428685_02097"/>
<dbReference type="KEGG" id="asla:NCTC11923_02428"/>
<feature type="transmembrane region" description="Helical" evidence="8">
    <location>
        <begin position="123"/>
        <end position="142"/>
    </location>
</feature>
<dbReference type="InterPro" id="IPR000522">
    <property type="entry name" value="ABC_transptr_permease_BtuC"/>
</dbReference>
<keyword evidence="6 8" id="KW-1133">Transmembrane helix</keyword>
<feature type="transmembrane region" description="Helical" evidence="8">
    <location>
        <begin position="308"/>
        <end position="329"/>
    </location>
</feature>
<dbReference type="Gene3D" id="1.10.3470.10">
    <property type="entry name" value="ABC transporter involved in vitamin B12 uptake, BtuC"/>
    <property type="match status" value="1"/>
</dbReference>
<name>A0A3S4SGY0_9ACTO</name>
<feature type="transmembrane region" description="Helical" evidence="8">
    <location>
        <begin position="242"/>
        <end position="270"/>
    </location>
</feature>
<keyword evidence="10" id="KW-1185">Reference proteome</keyword>
<protein>
    <submittedName>
        <fullName evidence="9">Iron-uptake system permease protein FeuC</fullName>
    </submittedName>
</protein>
<evidence type="ECO:0000313" key="10">
    <source>
        <dbReference type="Proteomes" id="UP000276899"/>
    </source>
</evidence>
<dbReference type="PANTHER" id="PTHR30472:SF19">
    <property type="entry name" value="PETROBACTIN IMPORT SYSTEM PERMEASE PROTEIN YCLO"/>
    <property type="match status" value="1"/>
</dbReference>
<evidence type="ECO:0000256" key="8">
    <source>
        <dbReference type="SAM" id="Phobius"/>
    </source>
</evidence>
<evidence type="ECO:0000256" key="3">
    <source>
        <dbReference type="ARBA" id="ARBA00022448"/>
    </source>
</evidence>
<dbReference type="RefSeq" id="WP_126412356.1">
    <property type="nucleotide sequence ID" value="NZ_CBCRWE010000019.1"/>
</dbReference>
<feature type="transmembrane region" description="Helical" evidence="8">
    <location>
        <begin position="282"/>
        <end position="302"/>
    </location>
</feature>
<evidence type="ECO:0000256" key="5">
    <source>
        <dbReference type="ARBA" id="ARBA00022692"/>
    </source>
</evidence>
<keyword evidence="4" id="KW-1003">Cell membrane</keyword>
<sequence length="335" mass="35833">MRPPEALTRGAAPTAAPTTARMHPGVRLLIAVLLVAACAAFLLGYEARSLIAILEIRLPTLLALLIVGWAIAISTVVFQTITANRILTPSIMGLDALYALIQTLVIMMLGGEVLATVSSLTQFAAMTVIMVGASLLLIGPLLRGGREVHVLVLSGIILGTLLRSITVFLQRIMDPNEFLILQDRLFASFNGVSEELLWAGGGIVALVSGALWWRRRTLDVMLLGRPLAVSLGVDYDREMLRAMVAISVLVSVSTAMVGPITFFGLLVAHLAYRLSGSYQHAVILPMAALCAMVTLVGGQAILHHLLAWSTVLSVVIELIGGILLIILLIREGKRL</sequence>
<feature type="transmembrane region" description="Helical" evidence="8">
    <location>
        <begin position="90"/>
        <end position="111"/>
    </location>
</feature>
<comment type="similarity">
    <text evidence="2">Belongs to the binding-protein-dependent transport system permease family. FecCD subfamily.</text>
</comment>
<dbReference type="GO" id="GO:0033214">
    <property type="term" value="P:siderophore-iron import into cell"/>
    <property type="evidence" value="ECO:0007669"/>
    <property type="project" value="TreeGrafter"/>
</dbReference>
<feature type="transmembrane region" description="Helical" evidence="8">
    <location>
        <begin position="196"/>
        <end position="213"/>
    </location>
</feature>
<feature type="transmembrane region" description="Helical" evidence="8">
    <location>
        <begin position="148"/>
        <end position="169"/>
    </location>
</feature>
<organism evidence="9 10">
    <name type="scientific">Actinomyces slackii</name>
    <dbReference type="NCBI Taxonomy" id="52774"/>
    <lineage>
        <taxon>Bacteria</taxon>
        <taxon>Bacillati</taxon>
        <taxon>Actinomycetota</taxon>
        <taxon>Actinomycetes</taxon>
        <taxon>Actinomycetales</taxon>
        <taxon>Actinomycetaceae</taxon>
        <taxon>Actinomyces</taxon>
    </lineage>
</organism>
<reference evidence="9 10" key="1">
    <citation type="submission" date="2018-12" db="EMBL/GenBank/DDBJ databases">
        <authorList>
            <consortium name="Pathogen Informatics"/>
        </authorList>
    </citation>
    <scope>NUCLEOTIDE SEQUENCE [LARGE SCALE GENOMIC DNA]</scope>
    <source>
        <strain evidence="9 10">NCTC11923</strain>
    </source>
</reference>
<evidence type="ECO:0000256" key="6">
    <source>
        <dbReference type="ARBA" id="ARBA00022989"/>
    </source>
</evidence>
<dbReference type="InterPro" id="IPR037294">
    <property type="entry name" value="ABC_BtuC-like"/>
</dbReference>
<evidence type="ECO:0000256" key="4">
    <source>
        <dbReference type="ARBA" id="ARBA00022475"/>
    </source>
</evidence>
<evidence type="ECO:0000256" key="1">
    <source>
        <dbReference type="ARBA" id="ARBA00004651"/>
    </source>
</evidence>
<keyword evidence="5 8" id="KW-0812">Transmembrane</keyword>
<evidence type="ECO:0000256" key="2">
    <source>
        <dbReference type="ARBA" id="ARBA00007935"/>
    </source>
</evidence>
<gene>
    <name evidence="9" type="primary">feuC</name>
    <name evidence="9" type="ORF">NCTC11923_02428</name>
</gene>
<keyword evidence="3" id="KW-0813">Transport</keyword>
<dbReference type="Pfam" id="PF01032">
    <property type="entry name" value="FecCD"/>
    <property type="match status" value="1"/>
</dbReference>
<dbReference type="EMBL" id="LR134363">
    <property type="protein sequence ID" value="VEG75753.1"/>
    <property type="molecule type" value="Genomic_DNA"/>
</dbReference>